<keyword evidence="10" id="KW-0408">Iron</keyword>
<sequence>MPDLDHRKMAPPFLREVHAMQVTGYLGIWDLRLAPPNVASLSSPVTHSLEHFLNDKLRANSGPIRLVAPMGCRTGLYVMTTDPDFAANAQRVEDGLSSILFANSVPLATDVQCGWAEHHSLTGAQNVARYALDRREQWAESEMARKAAS</sequence>
<evidence type="ECO:0000256" key="1">
    <source>
        <dbReference type="ARBA" id="ARBA00000297"/>
    </source>
</evidence>
<evidence type="ECO:0000256" key="11">
    <source>
        <dbReference type="ARBA" id="ARBA00023239"/>
    </source>
</evidence>
<comment type="catalytic activity">
    <reaction evidence="1">
        <text>S-(5-deoxy-D-ribos-5-yl)-L-homocysteine = (S)-4,5-dihydroxypentane-2,3-dione + L-homocysteine</text>
        <dbReference type="Rhea" id="RHEA:17753"/>
        <dbReference type="ChEBI" id="CHEBI:29484"/>
        <dbReference type="ChEBI" id="CHEBI:58195"/>
        <dbReference type="ChEBI" id="CHEBI:58199"/>
        <dbReference type="EC" id="4.4.1.21"/>
    </reaction>
</comment>
<evidence type="ECO:0000256" key="2">
    <source>
        <dbReference type="ARBA" id="ARBA00001962"/>
    </source>
</evidence>
<comment type="caution">
    <text evidence="15">The sequence shown here is derived from an EMBL/GenBank/DDBJ whole genome shotgun (WGS) entry which is preliminary data.</text>
</comment>
<evidence type="ECO:0000256" key="10">
    <source>
        <dbReference type="ARBA" id="ARBA00023004"/>
    </source>
</evidence>
<evidence type="ECO:0000256" key="4">
    <source>
        <dbReference type="ARBA" id="ARBA00011738"/>
    </source>
</evidence>
<gene>
    <name evidence="15" type="ORF">H4N64_12405</name>
</gene>
<dbReference type="RefSeq" id="WP_186282309.1">
    <property type="nucleotide sequence ID" value="NZ_JACMSF010000010.1"/>
</dbReference>
<keyword evidence="16" id="KW-1185">Reference proteome</keyword>
<comment type="cofactor">
    <cofactor evidence="2">
        <name>Fe cation</name>
        <dbReference type="ChEBI" id="CHEBI:24875"/>
    </cofactor>
</comment>
<dbReference type="EMBL" id="JACMSF010000010">
    <property type="protein sequence ID" value="MBC2902400.1"/>
    <property type="molecule type" value="Genomic_DNA"/>
</dbReference>
<dbReference type="InterPro" id="IPR011249">
    <property type="entry name" value="Metalloenz_LuxS/M16"/>
</dbReference>
<evidence type="ECO:0000256" key="7">
    <source>
        <dbReference type="ARBA" id="ARBA00022654"/>
    </source>
</evidence>
<dbReference type="GO" id="GO:0043768">
    <property type="term" value="F:S-ribosylhomocysteine lyase activity"/>
    <property type="evidence" value="ECO:0007669"/>
    <property type="project" value="UniProtKB-EC"/>
</dbReference>
<evidence type="ECO:0000256" key="12">
    <source>
        <dbReference type="ARBA" id="ARBA00024654"/>
    </source>
</evidence>
<evidence type="ECO:0000256" key="13">
    <source>
        <dbReference type="ARBA" id="ARBA00030600"/>
    </source>
</evidence>
<dbReference type="InterPro" id="IPR037005">
    <property type="entry name" value="LuxS_sf"/>
</dbReference>
<keyword evidence="11 15" id="KW-0456">Lyase</keyword>
<keyword evidence="8" id="KW-0479">Metal-binding</keyword>
<dbReference type="PANTHER" id="PTHR35799:SF1">
    <property type="entry name" value="S-RIBOSYLHOMOCYSTEINE LYASE"/>
    <property type="match status" value="1"/>
</dbReference>
<reference evidence="15 16" key="1">
    <citation type="submission" date="2020-08" db="EMBL/GenBank/DDBJ databases">
        <title>Streptomyces sp. PSKA01 genome sequencing and assembly.</title>
        <authorList>
            <person name="Mandal S."/>
            <person name="Maiti P.K."/>
            <person name="Das P."/>
        </authorList>
    </citation>
    <scope>NUCLEOTIDE SEQUENCE [LARGE SCALE GENOMIC DNA]</scope>
    <source>
        <strain evidence="15 16">PSKA01</strain>
    </source>
</reference>
<comment type="similarity">
    <text evidence="3">Belongs to the LuxS family.</text>
</comment>
<dbReference type="PANTHER" id="PTHR35799">
    <property type="entry name" value="S-RIBOSYLHOMOCYSTEINE LYASE"/>
    <property type="match status" value="1"/>
</dbReference>
<dbReference type="GO" id="GO:0005506">
    <property type="term" value="F:iron ion binding"/>
    <property type="evidence" value="ECO:0007669"/>
    <property type="project" value="InterPro"/>
</dbReference>
<organism evidence="15 16">
    <name type="scientific">Streptomyces cupreus</name>
    <dbReference type="NCBI Taxonomy" id="2759956"/>
    <lineage>
        <taxon>Bacteria</taxon>
        <taxon>Bacillati</taxon>
        <taxon>Actinomycetota</taxon>
        <taxon>Actinomycetes</taxon>
        <taxon>Kitasatosporales</taxon>
        <taxon>Streptomycetaceae</taxon>
        <taxon>Streptomyces</taxon>
    </lineage>
</organism>
<comment type="function">
    <text evidence="12">Involved in the synthesis of autoinducer 2 (AI-2) which is secreted by bacteria and is used to communicate both the cell density and the metabolic potential of the environment. The regulation of gene expression in response to changes in cell density is called quorum sensing. Catalyzes the transformation of S-ribosylhomocysteine (RHC) to homocysteine (HC) and 4,5-dihydroxy-2,3-pentadione (DPD).</text>
</comment>
<dbReference type="PRINTS" id="PR01487">
    <property type="entry name" value="LUXSPROTEIN"/>
</dbReference>
<protein>
    <recommendedName>
        <fullName evidence="6">S-ribosylhomocysteine lyase</fullName>
        <ecNumber evidence="5">4.4.1.21</ecNumber>
    </recommendedName>
    <alternativeName>
        <fullName evidence="13">AI-2 synthesis protein</fullName>
    </alternativeName>
    <alternativeName>
        <fullName evidence="14">Autoinducer-2 production protein LuxS</fullName>
    </alternativeName>
</protein>
<evidence type="ECO:0000256" key="5">
    <source>
        <dbReference type="ARBA" id="ARBA00012240"/>
    </source>
</evidence>
<evidence type="ECO:0000256" key="6">
    <source>
        <dbReference type="ARBA" id="ARBA00015130"/>
    </source>
</evidence>
<keyword evidence="9" id="KW-0071">Autoinducer synthesis</keyword>
<dbReference type="InterPro" id="IPR003815">
    <property type="entry name" value="S-ribosylhomocysteinase"/>
</dbReference>
<evidence type="ECO:0000256" key="14">
    <source>
        <dbReference type="ARBA" id="ARBA00031777"/>
    </source>
</evidence>
<dbReference type="Pfam" id="PF02664">
    <property type="entry name" value="LuxS"/>
    <property type="match status" value="1"/>
</dbReference>
<evidence type="ECO:0000313" key="15">
    <source>
        <dbReference type="EMBL" id="MBC2902400.1"/>
    </source>
</evidence>
<proteinExistence type="inferred from homology"/>
<evidence type="ECO:0000313" key="16">
    <source>
        <dbReference type="Proteomes" id="UP000584670"/>
    </source>
</evidence>
<dbReference type="Gene3D" id="3.30.1360.80">
    <property type="entry name" value="S-ribosylhomocysteinase (LuxS)"/>
    <property type="match status" value="1"/>
</dbReference>
<dbReference type="AlphaFoldDB" id="A0A7X1J1B1"/>
<evidence type="ECO:0000256" key="3">
    <source>
        <dbReference type="ARBA" id="ARBA00007311"/>
    </source>
</evidence>
<dbReference type="Proteomes" id="UP000584670">
    <property type="component" value="Unassembled WGS sequence"/>
</dbReference>
<comment type="subunit">
    <text evidence="4">Homodimer.</text>
</comment>
<evidence type="ECO:0000256" key="8">
    <source>
        <dbReference type="ARBA" id="ARBA00022723"/>
    </source>
</evidence>
<dbReference type="SUPFAM" id="SSF63411">
    <property type="entry name" value="LuxS/MPP-like metallohydrolase"/>
    <property type="match status" value="1"/>
</dbReference>
<accession>A0A7X1J1B1</accession>
<dbReference type="GO" id="GO:0009372">
    <property type="term" value="P:quorum sensing"/>
    <property type="evidence" value="ECO:0007669"/>
    <property type="project" value="UniProtKB-KW"/>
</dbReference>
<dbReference type="EC" id="4.4.1.21" evidence="5"/>
<evidence type="ECO:0000256" key="9">
    <source>
        <dbReference type="ARBA" id="ARBA00022929"/>
    </source>
</evidence>
<name>A0A7X1J1B1_9ACTN</name>
<keyword evidence="7" id="KW-0673">Quorum sensing</keyword>